<dbReference type="Pfam" id="PF09388">
    <property type="entry name" value="SpoOE-like"/>
    <property type="match status" value="1"/>
</dbReference>
<dbReference type="Proteomes" id="UP001256827">
    <property type="component" value="Chromosome"/>
</dbReference>
<proteinExistence type="predicted"/>
<accession>A0ABY9T4V5</accession>
<gene>
    <name evidence="1" type="ORF">RGB73_01720</name>
</gene>
<dbReference type="EMBL" id="CP134050">
    <property type="protein sequence ID" value="WNC15120.1"/>
    <property type="molecule type" value="Genomic_DNA"/>
</dbReference>
<dbReference type="InterPro" id="IPR036638">
    <property type="entry name" value="HLH_DNA-bd_sf"/>
</dbReference>
<dbReference type="SUPFAM" id="SSF140500">
    <property type="entry name" value="BAS1536-like"/>
    <property type="match status" value="1"/>
</dbReference>
<dbReference type="Gene3D" id="4.10.280.10">
    <property type="entry name" value="Helix-loop-helix DNA-binding domain"/>
    <property type="match status" value="1"/>
</dbReference>
<evidence type="ECO:0000313" key="1">
    <source>
        <dbReference type="EMBL" id="WNC15120.1"/>
    </source>
</evidence>
<dbReference type="RefSeq" id="WP_310768451.1">
    <property type="nucleotide sequence ID" value="NZ_CP134050.1"/>
</dbReference>
<dbReference type="InterPro" id="IPR037208">
    <property type="entry name" value="Spo0E-like_sf"/>
</dbReference>
<organism evidence="1 2">
    <name type="scientific">Brevibacillus brevis</name>
    <name type="common">Bacillus brevis</name>
    <dbReference type="NCBI Taxonomy" id="1393"/>
    <lineage>
        <taxon>Bacteria</taxon>
        <taxon>Bacillati</taxon>
        <taxon>Bacillota</taxon>
        <taxon>Bacilli</taxon>
        <taxon>Bacillales</taxon>
        <taxon>Paenibacillaceae</taxon>
        <taxon>Brevibacillus</taxon>
    </lineage>
</organism>
<evidence type="ECO:0000313" key="2">
    <source>
        <dbReference type="Proteomes" id="UP001256827"/>
    </source>
</evidence>
<reference evidence="1 2" key="1">
    <citation type="submission" date="2023-09" db="EMBL/GenBank/DDBJ databases">
        <title>Complete Genome and Methylome dissection of Bacillus brevis NEB573 original source of BbsI restriction endonuclease.</title>
        <authorList>
            <person name="Fomenkov A."/>
            <person name="Roberts R.D."/>
        </authorList>
    </citation>
    <scope>NUCLEOTIDE SEQUENCE [LARGE SCALE GENOMIC DNA]</scope>
    <source>
        <strain evidence="1 2">NEB573</strain>
    </source>
</reference>
<protein>
    <submittedName>
        <fullName evidence="1">Spo0E family sporulation regulatory protein-aspartic acid phosphatase</fullName>
    </submittedName>
</protein>
<name>A0ABY9T4V5_BREBE</name>
<sequence>MGQLSKKDVLLQIEKLRKELNDQYKVQSSITPELLELSVKLDLLLNKLHLHP</sequence>
<keyword evidence="2" id="KW-1185">Reference proteome</keyword>
<dbReference type="InterPro" id="IPR018540">
    <property type="entry name" value="Spo0E-like"/>
</dbReference>